<keyword evidence="2" id="KW-1185">Reference proteome</keyword>
<dbReference type="Proteomes" id="UP000225564">
    <property type="component" value="Segment"/>
</dbReference>
<evidence type="ECO:0000313" key="2">
    <source>
        <dbReference type="Proteomes" id="UP000225564"/>
    </source>
</evidence>
<gene>
    <name evidence="1" type="ORF">pVco5_044</name>
</gene>
<proteinExistence type="predicted"/>
<dbReference type="EMBL" id="KY612839">
    <property type="protein sequence ID" value="ARM71032.1"/>
    <property type="molecule type" value="Genomic_DNA"/>
</dbReference>
<sequence>MRLVRIQSWDEEYYDEVEQYSYGIGSLCYPNIRMFTMRQITARGITTVVHSTCEEALITFIDGEALHLRSAM</sequence>
<protein>
    <submittedName>
        <fullName evidence="1">Uncharacterized protein</fullName>
    </submittedName>
</protein>
<name>A0A1W6JUV0_9CAUD</name>
<accession>A0A1W6JUV0</accession>
<reference evidence="1 2" key="1">
    <citation type="submission" date="2017-02" db="EMBL/GenBank/DDBJ databases">
        <title>Comeplete genome sequence of Bacteriophage pVco-5, that infects Vibrio corallilyticus.</title>
        <authorList>
            <person name="Kim H.J."/>
            <person name="Park S.C."/>
        </authorList>
    </citation>
    <scope>NUCLEOTIDE SEQUENCE [LARGE SCALE GENOMIC DNA]</scope>
</reference>
<evidence type="ECO:0000313" key="1">
    <source>
        <dbReference type="EMBL" id="ARM71032.1"/>
    </source>
</evidence>
<organism evidence="1 2">
    <name type="scientific">Vibrio phage pVco-5</name>
    <dbReference type="NCBI Taxonomy" id="1965485"/>
    <lineage>
        <taxon>Viruses</taxon>
        <taxon>Duplodnaviria</taxon>
        <taxon>Heunggongvirae</taxon>
        <taxon>Uroviricota</taxon>
        <taxon>Caudoviricetes</taxon>
        <taxon>Schitoviridae</taxon>
        <taxon>Vicoquintavirus</taxon>
        <taxon>Vicoquintavirus Pvco5</taxon>
    </lineage>
</organism>